<comment type="pathway">
    <text evidence="5 7">Amino-acid biosynthesis; L-lysine biosynthesis via DAP pathway; L-lysine from DL-2,6-diaminopimelate: step 1/1.</text>
</comment>
<dbReference type="Pfam" id="PF00278">
    <property type="entry name" value="Orn_DAP_Arg_deC"/>
    <property type="match status" value="1"/>
</dbReference>
<evidence type="ECO:0000259" key="9">
    <source>
        <dbReference type="Pfam" id="PF02784"/>
    </source>
</evidence>
<protein>
    <recommendedName>
        <fullName evidence="5 6">Diaminopimelate decarboxylase</fullName>
        <shortName evidence="5">DAP decarboxylase</shortName>
        <shortName evidence="5">DAPDC</shortName>
        <ecNumber evidence="5 6">4.1.1.20</ecNumber>
    </recommendedName>
</protein>
<dbReference type="InterPro" id="IPR022657">
    <property type="entry name" value="De-COase2_CS"/>
</dbReference>
<dbReference type="CDD" id="cd06828">
    <property type="entry name" value="PLPDE_III_DapDC"/>
    <property type="match status" value="1"/>
</dbReference>
<keyword evidence="5 7" id="KW-0457">Lysine biosynthesis</keyword>
<keyword evidence="2 5" id="KW-0210">Decarboxylase</keyword>
<evidence type="ECO:0000259" key="8">
    <source>
        <dbReference type="Pfam" id="PF00278"/>
    </source>
</evidence>
<feature type="binding site" evidence="5">
    <location>
        <position position="249"/>
    </location>
    <ligand>
        <name>pyridoxal 5'-phosphate</name>
        <dbReference type="ChEBI" id="CHEBI:597326"/>
    </ligand>
</feature>
<dbReference type="Gene3D" id="2.40.37.10">
    <property type="entry name" value="Lyase, Ornithine Decarboxylase, Chain A, domain 1"/>
    <property type="match status" value="1"/>
</dbReference>
<feature type="binding site" evidence="5">
    <location>
        <position position="294"/>
    </location>
    <ligand>
        <name>substrate</name>
    </ligand>
</feature>
<dbReference type="SUPFAM" id="SSF51419">
    <property type="entry name" value="PLP-binding barrel"/>
    <property type="match status" value="1"/>
</dbReference>
<name>A0ABW4HUV4_9BACI</name>
<dbReference type="InterPro" id="IPR022643">
    <property type="entry name" value="De-COase2_C"/>
</dbReference>
<comment type="cofactor">
    <cofactor evidence="1 5 7">
        <name>pyridoxal 5'-phosphate</name>
        <dbReference type="ChEBI" id="CHEBI:597326"/>
    </cofactor>
</comment>
<evidence type="ECO:0000313" key="10">
    <source>
        <dbReference type="EMBL" id="MFD1608554.1"/>
    </source>
</evidence>
<dbReference type="EMBL" id="JBHUDE010000113">
    <property type="protein sequence ID" value="MFD1608554.1"/>
    <property type="molecule type" value="Genomic_DNA"/>
</dbReference>
<dbReference type="PROSITE" id="PS00878">
    <property type="entry name" value="ODR_DC_2_1"/>
    <property type="match status" value="1"/>
</dbReference>
<dbReference type="PROSITE" id="PS00879">
    <property type="entry name" value="ODR_DC_2_2"/>
    <property type="match status" value="1"/>
</dbReference>
<proteinExistence type="inferred from homology"/>
<comment type="subunit">
    <text evidence="5">Homodimer.</text>
</comment>
<dbReference type="PANTHER" id="PTHR43727">
    <property type="entry name" value="DIAMINOPIMELATE DECARBOXYLASE"/>
    <property type="match status" value="1"/>
</dbReference>
<evidence type="ECO:0000256" key="4">
    <source>
        <dbReference type="ARBA" id="ARBA00023239"/>
    </source>
</evidence>
<keyword evidence="4 5" id="KW-0456">Lyase</keyword>
<feature type="domain" description="Orn/DAP/Arg decarboxylase 2 C-terminal" evidence="8">
    <location>
        <begin position="34"/>
        <end position="389"/>
    </location>
</feature>
<evidence type="ECO:0000256" key="7">
    <source>
        <dbReference type="RuleBase" id="RU003738"/>
    </source>
</evidence>
<dbReference type="PANTHER" id="PTHR43727:SF2">
    <property type="entry name" value="GROUP IV DECARBOXYLASE"/>
    <property type="match status" value="1"/>
</dbReference>
<dbReference type="InterPro" id="IPR029066">
    <property type="entry name" value="PLP-binding_barrel"/>
</dbReference>
<comment type="function">
    <text evidence="5">Specifically catalyzes the decarboxylation of meso-diaminopimelate (meso-DAP) to L-lysine.</text>
</comment>
<accession>A0ABW4HUV4</accession>
<evidence type="ECO:0000256" key="2">
    <source>
        <dbReference type="ARBA" id="ARBA00022793"/>
    </source>
</evidence>
<dbReference type="PRINTS" id="PR01181">
    <property type="entry name" value="DAPDCRBXLASE"/>
</dbReference>
<keyword evidence="5" id="KW-0028">Amino-acid biosynthesis</keyword>
<gene>
    <name evidence="5 10" type="primary">lysA</name>
    <name evidence="10" type="ORF">ACFSBH_13040</name>
</gene>
<dbReference type="HAMAP" id="MF_02120">
    <property type="entry name" value="LysA"/>
    <property type="match status" value="1"/>
</dbReference>
<feature type="binding site" evidence="5">
    <location>
        <position position="391"/>
    </location>
    <ligand>
        <name>pyridoxal 5'-phosphate</name>
        <dbReference type="ChEBI" id="CHEBI:597326"/>
    </ligand>
</feature>
<dbReference type="Pfam" id="PF02784">
    <property type="entry name" value="Orn_Arg_deC_N"/>
    <property type="match status" value="1"/>
</dbReference>
<evidence type="ECO:0000313" key="11">
    <source>
        <dbReference type="Proteomes" id="UP001597221"/>
    </source>
</evidence>
<dbReference type="EC" id="4.1.1.20" evidence="5 6"/>
<dbReference type="InterPro" id="IPR022653">
    <property type="entry name" value="De-COase2_pyr-phos_BS"/>
</dbReference>
<feature type="binding site" evidence="5">
    <location>
        <position position="391"/>
    </location>
    <ligand>
        <name>substrate</name>
    </ligand>
</feature>
<feature type="domain" description="Orn/DAP/Arg decarboxylase 2 N-terminal" evidence="9">
    <location>
        <begin position="42"/>
        <end position="297"/>
    </location>
</feature>
<evidence type="ECO:0000256" key="5">
    <source>
        <dbReference type="HAMAP-Rule" id="MF_02120"/>
    </source>
</evidence>
<sequence length="435" mass="48204">MIINHHPFSTNDKGNLVIGGVDSLTLAEKYGTPLYVYDVGIIRKNARSFIKAFENLDVKAKVAYASKAFSCIAMVQVANQEGLCLDVVSQGELFTALEAGFPSERIHMHGNNKSRHELKMAIDHQIGCIVIDNFYEIQLLEELLQQEGKTMDVLLRVTPGVELNTHQYIMTGNEDSKFGFNIVNGQADQAFQLLHNHKHIRLKGLHCHIGSQIFETEGFKVAVDLLFEQIEKWLDRDGFKPQVLNLGGGYGIRYTEIDNPLEYNVYVDEIVEAVKKNSERLNILMPEIWIEPGRSIVGNAGVSLYTVGSSKEIPGIRNYISVDGGMADNIRPALYEAKYEAVIANKATVKPIEKASIAGKACESGDMLIWDLPLPETEPGDILAVFATGAYGYAMASNYNRLAKPAVVFVEDGTDKLVVKGETAEDIIKNDLSYE</sequence>
<comment type="catalytic activity">
    <reaction evidence="5 7">
        <text>meso-2,6-diaminopimelate + H(+) = L-lysine + CO2</text>
        <dbReference type="Rhea" id="RHEA:15101"/>
        <dbReference type="ChEBI" id="CHEBI:15378"/>
        <dbReference type="ChEBI" id="CHEBI:16526"/>
        <dbReference type="ChEBI" id="CHEBI:32551"/>
        <dbReference type="ChEBI" id="CHEBI:57791"/>
        <dbReference type="EC" id="4.1.1.20"/>
    </reaction>
</comment>
<feature type="binding site" evidence="5">
    <location>
        <begin position="291"/>
        <end position="294"/>
    </location>
    <ligand>
        <name>pyridoxal 5'-phosphate</name>
        <dbReference type="ChEBI" id="CHEBI:597326"/>
    </ligand>
</feature>
<dbReference type="SUPFAM" id="SSF50621">
    <property type="entry name" value="Alanine racemase C-terminal domain-like"/>
    <property type="match status" value="1"/>
</dbReference>
<dbReference type="GO" id="GO:0008836">
    <property type="term" value="F:diaminopimelate decarboxylase activity"/>
    <property type="evidence" value="ECO:0007669"/>
    <property type="project" value="UniProtKB-EC"/>
</dbReference>
<dbReference type="InterPro" id="IPR000183">
    <property type="entry name" value="Orn/DAP/Arg_de-COase"/>
</dbReference>
<evidence type="ECO:0000256" key="3">
    <source>
        <dbReference type="ARBA" id="ARBA00022898"/>
    </source>
</evidence>
<reference evidence="11" key="1">
    <citation type="journal article" date="2019" name="Int. J. Syst. Evol. Microbiol.">
        <title>The Global Catalogue of Microorganisms (GCM) 10K type strain sequencing project: providing services to taxonomists for standard genome sequencing and annotation.</title>
        <authorList>
            <consortium name="The Broad Institute Genomics Platform"/>
            <consortium name="The Broad Institute Genome Sequencing Center for Infectious Disease"/>
            <person name="Wu L."/>
            <person name="Ma J."/>
        </authorList>
    </citation>
    <scope>NUCLEOTIDE SEQUENCE [LARGE SCALE GENOMIC DNA]</scope>
    <source>
        <strain evidence="11">CGMCC 1.12376</strain>
    </source>
</reference>
<dbReference type="InterPro" id="IPR009006">
    <property type="entry name" value="Ala_racemase/Decarboxylase_C"/>
</dbReference>
<comment type="caution">
    <text evidence="10">The sequence shown here is derived from an EMBL/GenBank/DDBJ whole genome shotgun (WGS) entry which is preliminary data.</text>
</comment>
<dbReference type="InterPro" id="IPR022644">
    <property type="entry name" value="De-COase2_N"/>
</dbReference>
<feature type="binding site" evidence="5">
    <location>
        <position position="335"/>
    </location>
    <ligand>
        <name>substrate</name>
    </ligand>
</feature>
<dbReference type="RefSeq" id="WP_379597912.1">
    <property type="nucleotide sequence ID" value="NZ_JBHUDE010000113.1"/>
</dbReference>
<organism evidence="10 11">
    <name type="scientific">Oceanobacillus luteolus</name>
    <dbReference type="NCBI Taxonomy" id="1274358"/>
    <lineage>
        <taxon>Bacteria</taxon>
        <taxon>Bacillati</taxon>
        <taxon>Bacillota</taxon>
        <taxon>Bacilli</taxon>
        <taxon>Bacillales</taxon>
        <taxon>Bacillaceae</taxon>
        <taxon>Oceanobacillus</taxon>
    </lineage>
</organism>
<comment type="similarity">
    <text evidence="5">Belongs to the Orn/Lys/Arg decarboxylase class-II family. LysA subfamily.</text>
</comment>
<dbReference type="Gene3D" id="3.20.20.10">
    <property type="entry name" value="Alanine racemase"/>
    <property type="match status" value="1"/>
</dbReference>
<evidence type="ECO:0000256" key="6">
    <source>
        <dbReference type="NCBIfam" id="TIGR01048"/>
    </source>
</evidence>
<keyword evidence="11" id="KW-1185">Reference proteome</keyword>
<feature type="modified residue" description="N6-(pyridoxal phosphate)lysine" evidence="5">
    <location>
        <position position="67"/>
    </location>
</feature>
<dbReference type="NCBIfam" id="TIGR01048">
    <property type="entry name" value="lysA"/>
    <property type="match status" value="1"/>
</dbReference>
<dbReference type="PRINTS" id="PR01179">
    <property type="entry name" value="ODADCRBXLASE"/>
</dbReference>
<evidence type="ECO:0000256" key="1">
    <source>
        <dbReference type="ARBA" id="ARBA00001933"/>
    </source>
</evidence>
<feature type="binding site" evidence="5">
    <location>
        <position position="363"/>
    </location>
    <ligand>
        <name>substrate</name>
    </ligand>
</feature>
<dbReference type="InterPro" id="IPR002986">
    <property type="entry name" value="DAP_deCOOHase_LysA"/>
</dbReference>
<dbReference type="Proteomes" id="UP001597221">
    <property type="component" value="Unassembled WGS sequence"/>
</dbReference>
<keyword evidence="3 5" id="KW-0663">Pyridoxal phosphate</keyword>
<feature type="binding site" evidence="5">
    <location>
        <position position="331"/>
    </location>
    <ligand>
        <name>substrate</name>
    </ligand>
</feature>